<evidence type="ECO:0000256" key="3">
    <source>
        <dbReference type="ARBA" id="ARBA00022692"/>
    </source>
</evidence>
<dbReference type="InterPro" id="IPR020846">
    <property type="entry name" value="MFS_dom"/>
</dbReference>
<feature type="transmembrane region" description="Helical" evidence="6">
    <location>
        <begin position="390"/>
        <end position="408"/>
    </location>
</feature>
<dbReference type="GO" id="GO:0022857">
    <property type="term" value="F:transmembrane transporter activity"/>
    <property type="evidence" value="ECO:0007669"/>
    <property type="project" value="InterPro"/>
</dbReference>
<dbReference type="Pfam" id="PF07690">
    <property type="entry name" value="MFS_1"/>
    <property type="match status" value="1"/>
</dbReference>
<protein>
    <submittedName>
        <fullName evidence="8">MFS transporter</fullName>
    </submittedName>
</protein>
<gene>
    <name evidence="8" type="ORF">HUW51_05910</name>
</gene>
<dbReference type="SUPFAM" id="SSF103473">
    <property type="entry name" value="MFS general substrate transporter"/>
    <property type="match status" value="1"/>
</dbReference>
<dbReference type="EMBL" id="CP055156">
    <property type="protein sequence ID" value="QNF32285.1"/>
    <property type="molecule type" value="Genomic_DNA"/>
</dbReference>
<evidence type="ECO:0000256" key="4">
    <source>
        <dbReference type="ARBA" id="ARBA00022989"/>
    </source>
</evidence>
<name>A0A7G7G551_9BACT</name>
<dbReference type="InterPro" id="IPR011701">
    <property type="entry name" value="MFS"/>
</dbReference>
<accession>A0A7G7G551</accession>
<dbReference type="Proteomes" id="UP000515237">
    <property type="component" value="Chromosome"/>
</dbReference>
<dbReference type="PANTHER" id="PTHR23505">
    <property type="entry name" value="SPINSTER"/>
    <property type="match status" value="1"/>
</dbReference>
<feature type="transmembrane region" description="Helical" evidence="6">
    <location>
        <begin position="109"/>
        <end position="131"/>
    </location>
</feature>
<keyword evidence="5 6" id="KW-0472">Membrane</keyword>
<feature type="domain" description="Major facilitator superfamily (MFS) profile" evidence="7">
    <location>
        <begin position="16"/>
        <end position="412"/>
    </location>
</feature>
<dbReference type="InterPro" id="IPR036259">
    <property type="entry name" value="MFS_trans_sf"/>
</dbReference>
<feature type="transmembrane region" description="Helical" evidence="6">
    <location>
        <begin position="83"/>
        <end position="103"/>
    </location>
</feature>
<keyword evidence="2" id="KW-0813">Transport</keyword>
<feature type="transmembrane region" description="Helical" evidence="6">
    <location>
        <begin position="266"/>
        <end position="286"/>
    </location>
</feature>
<evidence type="ECO:0000259" key="7">
    <source>
        <dbReference type="PROSITE" id="PS50850"/>
    </source>
</evidence>
<comment type="subcellular location">
    <subcellularLocation>
        <location evidence="1">Membrane</location>
        <topology evidence="1">Multi-pass membrane protein</topology>
    </subcellularLocation>
</comment>
<feature type="transmembrane region" description="Helical" evidence="6">
    <location>
        <begin position="321"/>
        <end position="338"/>
    </location>
</feature>
<feature type="transmembrane region" description="Helical" evidence="6">
    <location>
        <begin position="298"/>
        <end position="315"/>
    </location>
</feature>
<feature type="transmembrane region" description="Helical" evidence="6">
    <location>
        <begin position="54"/>
        <end position="76"/>
    </location>
</feature>
<feature type="transmembrane region" description="Helical" evidence="6">
    <location>
        <begin position="213"/>
        <end position="236"/>
    </location>
</feature>
<dbReference type="AlphaFoldDB" id="A0A7G7G551"/>
<evidence type="ECO:0000256" key="1">
    <source>
        <dbReference type="ARBA" id="ARBA00004141"/>
    </source>
</evidence>
<dbReference type="KEGG" id="aswu:HUW51_05910"/>
<evidence type="ECO:0000313" key="9">
    <source>
        <dbReference type="Proteomes" id="UP000515237"/>
    </source>
</evidence>
<evidence type="ECO:0000313" key="8">
    <source>
        <dbReference type="EMBL" id="QNF32285.1"/>
    </source>
</evidence>
<keyword evidence="3 6" id="KW-0812">Transmembrane</keyword>
<evidence type="ECO:0000256" key="5">
    <source>
        <dbReference type="ARBA" id="ARBA00023136"/>
    </source>
</evidence>
<proteinExistence type="predicted"/>
<dbReference type="RefSeq" id="WP_185273065.1">
    <property type="nucleotide sequence ID" value="NZ_CP055156.1"/>
</dbReference>
<dbReference type="InterPro" id="IPR044770">
    <property type="entry name" value="MFS_spinster-like"/>
</dbReference>
<evidence type="ECO:0000256" key="2">
    <source>
        <dbReference type="ARBA" id="ARBA00022448"/>
    </source>
</evidence>
<evidence type="ECO:0000256" key="6">
    <source>
        <dbReference type="SAM" id="Phobius"/>
    </source>
</evidence>
<feature type="transmembrane region" description="Helical" evidence="6">
    <location>
        <begin position="358"/>
        <end position="378"/>
    </location>
</feature>
<keyword evidence="4 6" id="KW-1133">Transmembrane helix</keyword>
<dbReference type="Gene3D" id="1.20.1250.20">
    <property type="entry name" value="MFS general substrate transporter like domains"/>
    <property type="match status" value="2"/>
</dbReference>
<dbReference type="PROSITE" id="PS50850">
    <property type="entry name" value="MFS"/>
    <property type="match status" value="1"/>
</dbReference>
<organism evidence="8 9">
    <name type="scientific">Adhaeribacter swui</name>
    <dbReference type="NCBI Taxonomy" id="2086471"/>
    <lineage>
        <taxon>Bacteria</taxon>
        <taxon>Pseudomonadati</taxon>
        <taxon>Bacteroidota</taxon>
        <taxon>Cytophagia</taxon>
        <taxon>Cytophagales</taxon>
        <taxon>Hymenobacteraceae</taxon>
        <taxon>Adhaeribacter</taxon>
    </lineage>
</organism>
<keyword evidence="9" id="KW-1185">Reference proteome</keyword>
<reference evidence="8 9" key="1">
    <citation type="journal article" date="2018" name="Int. J. Syst. Evol. Microbiol.">
        <title>Adhaeribacter swui sp. nov., isolated from wet mud.</title>
        <authorList>
            <person name="Kim D.U."/>
            <person name="Kim K.W."/>
            <person name="Kang M.S."/>
            <person name="Kim J.Y."/>
            <person name="Jang J.H."/>
            <person name="Kim M.K."/>
        </authorList>
    </citation>
    <scope>NUCLEOTIDE SEQUENCE [LARGE SCALE GENOMIC DNA]</scope>
    <source>
        <strain evidence="8 9">KCTC 52873</strain>
    </source>
</reference>
<dbReference type="GO" id="GO:0016020">
    <property type="term" value="C:membrane"/>
    <property type="evidence" value="ECO:0007669"/>
    <property type="project" value="UniProtKB-SubCell"/>
</dbReference>
<feature type="transmembrane region" description="Helical" evidence="6">
    <location>
        <begin position="12"/>
        <end position="29"/>
    </location>
</feature>
<dbReference type="PANTHER" id="PTHR23505:SF79">
    <property type="entry name" value="PROTEIN SPINSTER"/>
    <property type="match status" value="1"/>
</dbReference>
<sequence>MVATQSNYEKHYPWVVVGLLWVVALLNYMDRQMLSTMRPSMLVDIAELQSATNFGYLMGIFLWIYGFMSPVAGIIADKFNRKWIIVSSLFVWSGVTYTMGYATTFQQLYWLRAIMGISEALYIPAGLSLIADFHQDKTRSLAVGIHMTGLYMGQALGGFGATIAATYSWHTTFHTFGLIGVGYSVVLMFFLREKKDARATANMNITNPKDQTSVVKGLAVLFTNISFWVILFYFAIPSLPGWATKNWLPTLFAQNLQIDMATAGPLSTITIAASSFLGVIFGGILSDRWVQKNIRGRVYTSAIGLGLTIPSLLLIGFGDSLFNVVGAAFCFGFGYGMFDANNMPILCQFVSARYRATAYGLMNMTGVFAGAFITDLLGKSTDAGNLGKSFAMLAVIVVVALLIQLYFLRPKVNNFVHA</sequence>
<feature type="transmembrane region" description="Helical" evidence="6">
    <location>
        <begin position="143"/>
        <end position="167"/>
    </location>
</feature>
<feature type="transmembrane region" description="Helical" evidence="6">
    <location>
        <begin position="173"/>
        <end position="192"/>
    </location>
</feature>